<dbReference type="InterPro" id="IPR025378">
    <property type="entry name" value="DUF4368"/>
</dbReference>
<dbReference type="Pfam" id="PF14287">
    <property type="entry name" value="DUF4368"/>
    <property type="match status" value="1"/>
</dbReference>
<comment type="caution">
    <text evidence="2">The sequence shown here is derived from an EMBL/GenBank/DDBJ whole genome shotgun (WGS) entry which is preliminary data.</text>
</comment>
<name>A0A552UVM9_9FIRM</name>
<feature type="domain" description="DUF4368" evidence="1">
    <location>
        <begin position="5"/>
        <end position="36"/>
    </location>
</feature>
<evidence type="ECO:0000313" key="3">
    <source>
        <dbReference type="Proteomes" id="UP000319424"/>
    </source>
</evidence>
<dbReference type="EMBL" id="VJXW01000032">
    <property type="protein sequence ID" value="TRW22257.1"/>
    <property type="molecule type" value="Genomic_DNA"/>
</dbReference>
<evidence type="ECO:0000259" key="1">
    <source>
        <dbReference type="Pfam" id="PF14287"/>
    </source>
</evidence>
<dbReference type="RefSeq" id="WP_144398931.1">
    <property type="nucleotide sequence ID" value="NZ_VJXW01000032.1"/>
</dbReference>
<dbReference type="OrthoDB" id="9784557at2"/>
<sequence>MKFSNVNTLIDKVIVSEPKIVDGEKCQNIKIIYNFIDEI</sequence>
<proteinExistence type="predicted"/>
<organism evidence="2 3">
    <name type="scientific">Criibacterium bergeronii</name>
    <dbReference type="NCBI Taxonomy" id="1871336"/>
    <lineage>
        <taxon>Bacteria</taxon>
        <taxon>Bacillati</taxon>
        <taxon>Bacillota</taxon>
        <taxon>Clostridia</taxon>
        <taxon>Peptostreptococcales</taxon>
        <taxon>Filifactoraceae</taxon>
        <taxon>Criibacterium</taxon>
    </lineage>
</organism>
<dbReference type="Proteomes" id="UP000319424">
    <property type="component" value="Unassembled WGS sequence"/>
</dbReference>
<protein>
    <submittedName>
        <fullName evidence="2">DUF4368 domain-containing protein</fullName>
    </submittedName>
</protein>
<evidence type="ECO:0000313" key="2">
    <source>
        <dbReference type="EMBL" id="TRW22257.1"/>
    </source>
</evidence>
<reference evidence="2 3" key="1">
    <citation type="submission" date="2019-07" db="EMBL/GenBank/DDBJ databases">
        <title>Criibacterium bergeronii gen. nov., sp. nov. isolated from human clinical samples.</title>
        <authorList>
            <person name="Maheux A.F."/>
            <person name="Boudreau D.K."/>
            <person name="Berube E."/>
            <person name="Brodeur S."/>
            <person name="Bernard K.A."/>
            <person name="Abed J.Y."/>
            <person name="Ducrey E."/>
            <person name="Guay E.F."/>
            <person name="Raymond F."/>
            <person name="Corbeil J."/>
            <person name="Domingo M.-C."/>
            <person name="Roy P.H."/>
            <person name="Boissinot M."/>
            <person name="Tocheva E.I."/>
            <person name="Omar R.F."/>
        </authorList>
    </citation>
    <scope>NUCLEOTIDE SEQUENCE [LARGE SCALE GENOMIC DNA]</scope>
    <source>
        <strain evidence="2 3">CCRI-24246</strain>
    </source>
</reference>
<gene>
    <name evidence="2" type="ORF">FL857_11600</name>
</gene>
<dbReference type="AlphaFoldDB" id="A0A552UVM9"/>
<accession>A0A552UVM9</accession>